<dbReference type="AlphaFoldDB" id="A0A1H6V292"/>
<dbReference type="PANTHER" id="PTHR32027">
    <property type="entry name" value="CYTOSINE DEAMINASE"/>
    <property type="match status" value="1"/>
</dbReference>
<dbReference type="Proteomes" id="UP000198564">
    <property type="component" value="Unassembled WGS sequence"/>
</dbReference>
<dbReference type="SUPFAM" id="SSF51556">
    <property type="entry name" value="Metallo-dependent hydrolases"/>
    <property type="match status" value="1"/>
</dbReference>
<dbReference type="GO" id="GO:0019239">
    <property type="term" value="F:deaminase activity"/>
    <property type="evidence" value="ECO:0007669"/>
    <property type="project" value="UniProtKB-ARBA"/>
</dbReference>
<dbReference type="GO" id="GO:0046872">
    <property type="term" value="F:metal ion binding"/>
    <property type="evidence" value="ECO:0007669"/>
    <property type="project" value="UniProtKB-KW"/>
</dbReference>
<proteinExistence type="predicted"/>
<dbReference type="Gene3D" id="3.20.20.140">
    <property type="entry name" value="Metal-dependent hydrolases"/>
    <property type="match status" value="1"/>
</dbReference>
<accession>A0A1H6V292</accession>
<organism evidence="4 5">
    <name type="scientific">Alkalibacterium gilvum</name>
    <dbReference type="NCBI Taxonomy" id="1130080"/>
    <lineage>
        <taxon>Bacteria</taxon>
        <taxon>Bacillati</taxon>
        <taxon>Bacillota</taxon>
        <taxon>Bacilli</taxon>
        <taxon>Lactobacillales</taxon>
        <taxon>Carnobacteriaceae</taxon>
        <taxon>Alkalibacterium</taxon>
    </lineage>
</organism>
<feature type="domain" description="Amidohydrolase 3" evidence="3">
    <location>
        <begin position="57"/>
        <end position="401"/>
    </location>
</feature>
<keyword evidence="2" id="KW-0378">Hydrolase</keyword>
<dbReference type="InterPro" id="IPR011059">
    <property type="entry name" value="Metal-dep_hydrolase_composite"/>
</dbReference>
<evidence type="ECO:0000259" key="3">
    <source>
        <dbReference type="Pfam" id="PF07969"/>
    </source>
</evidence>
<evidence type="ECO:0000256" key="2">
    <source>
        <dbReference type="ARBA" id="ARBA00022801"/>
    </source>
</evidence>
<dbReference type="InterPro" id="IPR052349">
    <property type="entry name" value="Metallo-hydrolase_Enzymes"/>
</dbReference>
<keyword evidence="1" id="KW-0479">Metal-binding</keyword>
<gene>
    <name evidence="4" type="ORF">SAMN04488113_1362</name>
</gene>
<dbReference type="RefSeq" id="WP_091635985.1">
    <property type="nucleotide sequence ID" value="NZ_FNYW01000036.1"/>
</dbReference>
<dbReference type="NCBIfam" id="NF005312">
    <property type="entry name" value="PRK06846.1"/>
    <property type="match status" value="1"/>
</dbReference>
<dbReference type="Pfam" id="PF07969">
    <property type="entry name" value="Amidohydro_3"/>
    <property type="match status" value="1"/>
</dbReference>
<dbReference type="Gene3D" id="2.30.40.10">
    <property type="entry name" value="Urease, subunit C, domain 1"/>
    <property type="match status" value="1"/>
</dbReference>
<name>A0A1H6V292_9LACT</name>
<dbReference type="STRING" id="1130080.SAMN04488113_1362"/>
<dbReference type="OrthoDB" id="9815027at2"/>
<protein>
    <submittedName>
        <fullName evidence="4">Cytosine/adenosine deaminase</fullName>
    </submittedName>
</protein>
<evidence type="ECO:0000313" key="4">
    <source>
        <dbReference type="EMBL" id="SEI94730.1"/>
    </source>
</evidence>
<dbReference type="PANTHER" id="PTHR32027:SF9">
    <property type="entry name" value="BLL3847 PROTEIN"/>
    <property type="match status" value="1"/>
</dbReference>
<dbReference type="FunFam" id="3.20.20.140:FF:000019">
    <property type="entry name" value="Cytosine deaminase"/>
    <property type="match status" value="1"/>
</dbReference>
<reference evidence="5" key="1">
    <citation type="submission" date="2016-10" db="EMBL/GenBank/DDBJ databases">
        <authorList>
            <person name="Varghese N."/>
            <person name="Submissions S."/>
        </authorList>
    </citation>
    <scope>NUCLEOTIDE SEQUENCE [LARGE SCALE GENOMIC DNA]</scope>
    <source>
        <strain evidence="5">DSM 25751</strain>
    </source>
</reference>
<dbReference type="EMBL" id="FNYW01000036">
    <property type="protein sequence ID" value="SEI94730.1"/>
    <property type="molecule type" value="Genomic_DNA"/>
</dbReference>
<dbReference type="InterPro" id="IPR032466">
    <property type="entry name" value="Metal_Hydrolase"/>
</dbReference>
<dbReference type="CDD" id="cd01293">
    <property type="entry name" value="Bact_CD"/>
    <property type="match status" value="1"/>
</dbReference>
<dbReference type="InterPro" id="IPR013108">
    <property type="entry name" value="Amidohydro_3"/>
</dbReference>
<evidence type="ECO:0000256" key="1">
    <source>
        <dbReference type="ARBA" id="ARBA00022723"/>
    </source>
</evidence>
<keyword evidence="5" id="KW-1185">Reference proteome</keyword>
<dbReference type="GO" id="GO:0016814">
    <property type="term" value="F:hydrolase activity, acting on carbon-nitrogen (but not peptide) bonds, in cyclic amidines"/>
    <property type="evidence" value="ECO:0007669"/>
    <property type="project" value="TreeGrafter"/>
</dbReference>
<dbReference type="SUPFAM" id="SSF51338">
    <property type="entry name" value="Composite domain of metallo-dependent hydrolases"/>
    <property type="match status" value="1"/>
</dbReference>
<sequence>MNANYWLMNTRLETGFQVNKDIVTATNTKTSNLLIDNGKIKKIITSSDEITDDLPRIDAKGTLALPSFIEKHCHLDKTLLEDEWRAGTPVNTIFERFEMEKEVLSSLDTSTQERAKSLLDRYVDFGITHVRTHVDIYPEVGLKNLEDVKEVLERYDDKLTSEIVAFPQHGLLRSDSKELVRQALRNGASLIGGVDPATVDGDLEASLNAMVTLAVEEDAGIDLHLHDPSHLGIFTIKRLAELTIKAGLQGKVTISHAYGLGDISVNEAEEIADLLEKAGVAIISSVPINRQFPPMGLLKEKGVSTAIGCDNIFDVWSPFGNGDILERAGRLAEASGWVDERALAQTLSYITGGKTPLSYEGEKLWPKAGDEANIVLVNASCSADAVARRAERVATIFKGKMTQNTSIH</sequence>
<evidence type="ECO:0000313" key="5">
    <source>
        <dbReference type="Proteomes" id="UP000198564"/>
    </source>
</evidence>